<dbReference type="CDD" id="cd22356">
    <property type="entry name" value="Sau3AI_N-like"/>
    <property type="match status" value="1"/>
</dbReference>
<comment type="similarity">
    <text evidence="9 10">Belongs to the class I-like SAM-binding methyltransferase superfamily. C5-methyltransferase family.</text>
</comment>
<evidence type="ECO:0000256" key="6">
    <source>
        <dbReference type="ARBA" id="ARBA00022747"/>
    </source>
</evidence>
<dbReference type="AlphaFoldDB" id="A0A9Q5CLZ2"/>
<dbReference type="SUPFAM" id="SSF53335">
    <property type="entry name" value="S-adenosyl-L-methionine-dependent methyltransferases"/>
    <property type="match status" value="1"/>
</dbReference>
<protein>
    <recommendedName>
        <fullName evidence="1">DNA (cytosine-5-)-methyltransferase</fullName>
        <ecNumber evidence="1">2.1.1.37</ecNumber>
    </recommendedName>
</protein>
<evidence type="ECO:0000313" key="12">
    <source>
        <dbReference type="EMBL" id="NRV11475.1"/>
    </source>
</evidence>
<dbReference type="InterPro" id="IPR011335">
    <property type="entry name" value="Restrct_endonuc-II-like"/>
</dbReference>
<proteinExistence type="inferred from homology"/>
<dbReference type="InterPro" id="IPR037057">
    <property type="entry name" value="DNA_rep_MutH/T2_RE_sf"/>
</dbReference>
<evidence type="ECO:0000256" key="1">
    <source>
        <dbReference type="ARBA" id="ARBA00011975"/>
    </source>
</evidence>
<dbReference type="CDD" id="cd22355">
    <property type="entry name" value="Sau3AI_C"/>
    <property type="match status" value="1"/>
</dbReference>
<evidence type="ECO:0000256" key="3">
    <source>
        <dbReference type="ARBA" id="ARBA00022679"/>
    </source>
</evidence>
<organism evidence="12 13">
    <name type="scientific">Clostridium beijerinckii</name>
    <name type="common">Clostridium MP</name>
    <dbReference type="NCBI Taxonomy" id="1520"/>
    <lineage>
        <taxon>Bacteria</taxon>
        <taxon>Bacillati</taxon>
        <taxon>Bacillota</taxon>
        <taxon>Clostridia</taxon>
        <taxon>Eubacteriales</taxon>
        <taxon>Clostridiaceae</taxon>
        <taxon>Clostridium</taxon>
    </lineage>
</organism>
<dbReference type="Gene3D" id="3.40.50.150">
    <property type="entry name" value="Vaccinia Virus protein VP39"/>
    <property type="match status" value="1"/>
</dbReference>
<dbReference type="Pfam" id="PF02976">
    <property type="entry name" value="MutH"/>
    <property type="match status" value="1"/>
</dbReference>
<gene>
    <name evidence="12" type="ORF">DFH45_004438</name>
</gene>
<dbReference type="GO" id="GO:0003677">
    <property type="term" value="F:DNA binding"/>
    <property type="evidence" value="ECO:0007669"/>
    <property type="project" value="InterPro"/>
</dbReference>
<name>A0A9Q5CLZ2_CLOBE</name>
<evidence type="ECO:0000313" key="13">
    <source>
        <dbReference type="Proteomes" id="UP000821656"/>
    </source>
</evidence>
<dbReference type="GO" id="GO:0004519">
    <property type="term" value="F:endonuclease activity"/>
    <property type="evidence" value="ECO:0007669"/>
    <property type="project" value="UniProtKB-KW"/>
</dbReference>
<dbReference type="GO" id="GO:0032259">
    <property type="term" value="P:methylation"/>
    <property type="evidence" value="ECO:0007669"/>
    <property type="project" value="UniProtKB-KW"/>
</dbReference>
<dbReference type="Gene3D" id="3.90.120.10">
    <property type="entry name" value="DNA Methylase, subunit A, domain 2"/>
    <property type="match status" value="1"/>
</dbReference>
<accession>A0A9Q5CLZ2</accession>
<keyword evidence="5" id="KW-0540">Nuclease</keyword>
<dbReference type="InterPro" id="IPR001525">
    <property type="entry name" value="C5_MeTfrase"/>
</dbReference>
<dbReference type="Proteomes" id="UP000821656">
    <property type="component" value="Unassembled WGS sequence"/>
</dbReference>
<reference evidence="12" key="1">
    <citation type="submission" date="2020-05" db="EMBL/GenBank/DDBJ databases">
        <title>Genomic insights into acetone-butanol-ethanol (ABE) fermentation by sequencing solventogenic clostridia strains.</title>
        <authorList>
            <person name="Brown S."/>
        </authorList>
    </citation>
    <scope>NUCLEOTIDE SEQUENCE</scope>
    <source>
        <strain evidence="12">DJ126</strain>
    </source>
</reference>
<evidence type="ECO:0000259" key="11">
    <source>
        <dbReference type="SMART" id="SM00927"/>
    </source>
</evidence>
<dbReference type="PROSITE" id="PS51679">
    <property type="entry name" value="SAM_MT_C5"/>
    <property type="match status" value="1"/>
</dbReference>
<keyword evidence="7" id="KW-0255">Endonuclease</keyword>
<dbReference type="SUPFAM" id="SSF52980">
    <property type="entry name" value="Restriction endonuclease-like"/>
    <property type="match status" value="2"/>
</dbReference>
<comment type="caution">
    <text evidence="9">Lacks conserved residue(s) required for the propagation of feature annotation.</text>
</comment>
<sequence>MKFIDLFAGIGESRIAFEKEGFECVFSAEPNPEYRDVYEDNFGERPFEDIENINIEDIPPFDILVSKYLIPPYHYEKMRIRTEISERNQDIMFKLWEIINNRKPQMVILESITGILICKIDNDTTIIQLIIETFENLGYEVEYRNLKSIDFGLPIYMEKTFIVAKNMRYSNNNFDFNDLKTNNNKADDYGRILAGGVKYYNENIETDKYHSSGTICSVDGRLAFTRTFSDTYIFIPEENIVRRLSVDESYRIKGFPQNFKKSFRESKAYRDVSTARCIPMVQAVAKIIKRNEINKMGDKFMPESIYRTKEEVLARGREAIGVPFKDIDKSNKLKEVKGGAGKMIEEDWFGIKNNNMAAPDFAEAGVELKVTPYFKNSKGLRAKERLVCNIINYETENLEDFYKSSYWKKNETTLLMSYRDRIPEINAERKKEKKASLSAEEKYELKKQFTIDEVALFKIPEKDLKIIKNDWMIIANKIRNNKAHEISESDTRYLAACTKGSTAEKSLRRQRDVNAVKARERAYSLKPSYMTYILNSYIYGEDIDENIIKDYENIDSVDLESYIRNKLKPYFGKSQAEMKKELGIDSNAKSLNQLLISKALSVSDIENSSEFKKADIKVKTIRVECDGNNIEQHMSFPFVKFMDLINEEWEESSTKENMIDKTYMFVIFKKDNMYNQDKNNSKYTQEHLFLNNIMFWQISEKDAIEVKKVWEKAREVIRNGAGLRKKARGQGFIMKNDLPKSKDNRVAHMRPHTSESGYTANSPYADILPSGEYMTKQCFWFNRKFILEQIRKNIL</sequence>
<dbReference type="SMART" id="SM00927">
    <property type="entry name" value="MutH"/>
    <property type="match status" value="1"/>
</dbReference>
<dbReference type="InterPro" id="IPR029063">
    <property type="entry name" value="SAM-dependent_MTases_sf"/>
</dbReference>
<dbReference type="Pfam" id="PF00145">
    <property type="entry name" value="DNA_methylase"/>
    <property type="match status" value="1"/>
</dbReference>
<dbReference type="InterPro" id="IPR011337">
    <property type="entry name" value="DNA_rep_MutH/RE_typeII_Sau3AI"/>
</dbReference>
<dbReference type="PANTHER" id="PTHR46098:SF1">
    <property type="entry name" value="TRNA (CYTOSINE(38)-C(5))-METHYLTRANSFERASE"/>
    <property type="match status" value="1"/>
</dbReference>
<dbReference type="GO" id="GO:0016787">
    <property type="term" value="F:hydrolase activity"/>
    <property type="evidence" value="ECO:0007669"/>
    <property type="project" value="UniProtKB-KW"/>
</dbReference>
<dbReference type="InterPro" id="IPR050750">
    <property type="entry name" value="C5-MTase"/>
</dbReference>
<dbReference type="PRINTS" id="PR00105">
    <property type="entry name" value="C5METTRFRASE"/>
</dbReference>
<evidence type="ECO:0000256" key="9">
    <source>
        <dbReference type="PROSITE-ProRule" id="PRU01016"/>
    </source>
</evidence>
<dbReference type="GO" id="GO:0009307">
    <property type="term" value="P:DNA restriction-modification system"/>
    <property type="evidence" value="ECO:0007669"/>
    <property type="project" value="UniProtKB-KW"/>
</dbReference>
<keyword evidence="6" id="KW-0680">Restriction system</keyword>
<evidence type="ECO:0000256" key="7">
    <source>
        <dbReference type="ARBA" id="ARBA00022759"/>
    </source>
</evidence>
<dbReference type="GO" id="GO:0003886">
    <property type="term" value="F:DNA (cytosine-5-)-methyltransferase activity"/>
    <property type="evidence" value="ECO:0007669"/>
    <property type="project" value="UniProtKB-EC"/>
</dbReference>
<dbReference type="Gene3D" id="3.40.600.10">
    <property type="entry name" value="DNA mismatch repair MutH/Restriction endonuclease, type II"/>
    <property type="match status" value="2"/>
</dbReference>
<keyword evidence="8" id="KW-0378">Hydrolase</keyword>
<evidence type="ECO:0000256" key="2">
    <source>
        <dbReference type="ARBA" id="ARBA00022603"/>
    </source>
</evidence>
<evidence type="ECO:0000256" key="8">
    <source>
        <dbReference type="ARBA" id="ARBA00022801"/>
    </source>
</evidence>
<comment type="caution">
    <text evidence="12">The sequence shown here is derived from an EMBL/GenBank/DDBJ whole genome shotgun (WGS) entry which is preliminary data.</text>
</comment>
<feature type="domain" description="DNA mismatch repair MutH/Type II restriction enzyme Sau3AI" evidence="11">
    <location>
        <begin position="349"/>
        <end position="448"/>
    </location>
</feature>
<dbReference type="RefSeq" id="WP_077307187.1">
    <property type="nucleotide sequence ID" value="NZ_CP016090.1"/>
</dbReference>
<dbReference type="NCBIfam" id="NF040973">
    <property type="entry name" value="restrict_Sau3AI"/>
    <property type="match status" value="1"/>
</dbReference>
<dbReference type="EC" id="2.1.1.37" evidence="1"/>
<dbReference type="PANTHER" id="PTHR46098">
    <property type="entry name" value="TRNA (CYTOSINE(38)-C(5))-METHYLTRANSFERASE"/>
    <property type="match status" value="1"/>
</dbReference>
<keyword evidence="2 9" id="KW-0489">Methyltransferase</keyword>
<keyword evidence="4 9" id="KW-0949">S-adenosyl-L-methionine</keyword>
<evidence type="ECO:0000256" key="10">
    <source>
        <dbReference type="RuleBase" id="RU000416"/>
    </source>
</evidence>
<dbReference type="EMBL" id="JABSXK010000001">
    <property type="protein sequence ID" value="NRV11475.1"/>
    <property type="molecule type" value="Genomic_DNA"/>
</dbReference>
<evidence type="ECO:0000256" key="5">
    <source>
        <dbReference type="ARBA" id="ARBA00022722"/>
    </source>
</evidence>
<evidence type="ECO:0000256" key="4">
    <source>
        <dbReference type="ARBA" id="ARBA00022691"/>
    </source>
</evidence>
<dbReference type="NCBIfam" id="TIGR00675">
    <property type="entry name" value="dcm"/>
    <property type="match status" value="1"/>
</dbReference>
<keyword evidence="3 9" id="KW-0808">Transferase</keyword>